<dbReference type="GeneID" id="35803031"/>
<sequence length="388" mass="42682">MGLINFIKGQFIEVIEWTDSSADTIVYRFPVANKEIKMGAQLTVRESQVAIFINEGQLADVFEPGRYELTTENLPILTKLKSWKYGFNSPFKAEVYFINTRLFTEQTWGTQSPLPMLDPMFGPIEVGARGTYAFRVSDPVKFLKDVSGTRGTMATQDLTRTLRSYIMTYLKDTVAESKKSFFEMQSNMPEFAEMVKVHAKSKFEALGLELVEFTIESLILPEELRKAYQEGAQINLMGGMDTYAKKRALDAMNSAASNQGGGSFASMGAGMGAGAAIGNIMGQVFGGGFQQNPQYYQPQPQPQVQPPQQSVVCPSCKTGVPAGTKFCPNCGKSLVEEKDRCIKCNHEISKGAKFCPECGEKQEVVCNNCGAKLSPGTKFCSECGTKVE</sequence>
<evidence type="ECO:0000313" key="3">
    <source>
        <dbReference type="EMBL" id="PFH03720.1"/>
    </source>
</evidence>
<organism evidence="3 4">
    <name type="scientific">Acetivibrio thermocellus AD2</name>
    <dbReference type="NCBI Taxonomy" id="1138384"/>
    <lineage>
        <taxon>Bacteria</taxon>
        <taxon>Bacillati</taxon>
        <taxon>Bacillota</taxon>
        <taxon>Clostridia</taxon>
        <taxon>Eubacteriales</taxon>
        <taxon>Oscillospiraceae</taxon>
        <taxon>Acetivibrio</taxon>
    </lineage>
</organism>
<feature type="domain" description="SPFH" evidence="2">
    <location>
        <begin position="26"/>
        <end position="233"/>
    </location>
</feature>
<keyword evidence="3" id="KW-0378">Hydrolase</keyword>
<dbReference type="Pfam" id="PF12773">
    <property type="entry name" value="DZR"/>
    <property type="match status" value="1"/>
</dbReference>
<accession>A0AB36TKP6</accession>
<dbReference type="PANTHER" id="PTHR37826">
    <property type="entry name" value="FLOTILLIN BAND_7_5 DOMAIN PROTEIN"/>
    <property type="match status" value="1"/>
</dbReference>
<dbReference type="PANTHER" id="PTHR37826:SF2">
    <property type="entry name" value="ZINC-RIBBON DOMAIN-CONTAINING PROTEIN"/>
    <property type="match status" value="1"/>
</dbReference>
<dbReference type="Gene3D" id="3.30.479.30">
    <property type="entry name" value="Band 7 domain"/>
    <property type="match status" value="1"/>
</dbReference>
<proteinExistence type="predicted"/>
<dbReference type="EMBL" id="PDBW01000001">
    <property type="protein sequence ID" value="PFH03720.1"/>
    <property type="molecule type" value="Genomic_DNA"/>
</dbReference>
<dbReference type="AlphaFoldDB" id="A0AB36TKP6"/>
<dbReference type="GO" id="GO:0006508">
    <property type="term" value="P:proteolysis"/>
    <property type="evidence" value="ECO:0007669"/>
    <property type="project" value="UniProtKB-KW"/>
</dbReference>
<dbReference type="InterPro" id="IPR025874">
    <property type="entry name" value="DZR"/>
</dbReference>
<evidence type="ECO:0000259" key="2">
    <source>
        <dbReference type="Pfam" id="PF13421"/>
    </source>
</evidence>
<name>A0AB36TKP6_ACETH</name>
<dbReference type="InterPro" id="IPR033880">
    <property type="entry name" value="SPFH_YdjI"/>
</dbReference>
<dbReference type="CDD" id="cd03408">
    <property type="entry name" value="SPFH_like_u1"/>
    <property type="match status" value="1"/>
</dbReference>
<keyword evidence="3" id="KW-0645">Protease</keyword>
<evidence type="ECO:0000313" key="4">
    <source>
        <dbReference type="Proteomes" id="UP000223596"/>
    </source>
</evidence>
<dbReference type="SUPFAM" id="SSF117892">
    <property type="entry name" value="Band 7/SPFH domain"/>
    <property type="match status" value="1"/>
</dbReference>
<dbReference type="Pfam" id="PF13421">
    <property type="entry name" value="Band_7_1"/>
    <property type="match status" value="1"/>
</dbReference>
<protein>
    <submittedName>
        <fullName evidence="3">Membrane protease subunit (Stomatin/prohibitin family)</fullName>
    </submittedName>
</protein>
<reference evidence="3 4" key="1">
    <citation type="submission" date="2017-09" db="EMBL/GenBank/DDBJ databases">
        <title>Evaluation of Pacific Biosciences Sequencing Technology to Finishing C. thermocellum Genome Sequences.</title>
        <authorList>
            <person name="Brown S."/>
        </authorList>
    </citation>
    <scope>NUCLEOTIDE SEQUENCE [LARGE SCALE GENOMIC DNA]</scope>
    <source>
        <strain evidence="3 4">AD2</strain>
    </source>
</reference>
<gene>
    <name evidence="3" type="ORF">M972_112533</name>
</gene>
<dbReference type="Proteomes" id="UP000223596">
    <property type="component" value="Unassembled WGS sequence"/>
</dbReference>
<dbReference type="RefSeq" id="WP_003515942.1">
    <property type="nucleotide sequence ID" value="NZ_CP013828.1"/>
</dbReference>
<dbReference type="GO" id="GO:0008233">
    <property type="term" value="F:peptidase activity"/>
    <property type="evidence" value="ECO:0007669"/>
    <property type="project" value="UniProtKB-KW"/>
</dbReference>
<comment type="caution">
    <text evidence="3">The sequence shown here is derived from an EMBL/GenBank/DDBJ whole genome shotgun (WGS) entry which is preliminary data.</text>
</comment>
<feature type="domain" description="DZANK-type" evidence="1">
    <location>
        <begin position="341"/>
        <end position="384"/>
    </location>
</feature>
<dbReference type="InterPro" id="IPR036013">
    <property type="entry name" value="Band_7/SPFH_dom_sf"/>
</dbReference>
<evidence type="ECO:0000259" key="1">
    <source>
        <dbReference type="Pfam" id="PF12773"/>
    </source>
</evidence>